<sequence>MPPLEDPVQALPSDLYPAGGLPPSSGSGPSALAPPTPVPARSAAPRRRRPGVPKLVGSPAPQAPPQAPPEEQPAPRPAPQPDRRTLAPPPARGGADPCATFHDFRRAPCYSFLERLTR</sequence>
<gene>
    <name evidence="2" type="ORF">ETD85_40005</name>
</gene>
<dbReference type="Proteomes" id="UP000306628">
    <property type="component" value="Unassembled WGS sequence"/>
</dbReference>
<reference evidence="2 3" key="1">
    <citation type="submission" date="2019-05" db="EMBL/GenBank/DDBJ databases">
        <title>Draft genome sequence of Nonomuraea zeae DSM 100528.</title>
        <authorList>
            <person name="Saricaoglu S."/>
            <person name="Isik K."/>
        </authorList>
    </citation>
    <scope>NUCLEOTIDE SEQUENCE [LARGE SCALE GENOMIC DNA]</scope>
    <source>
        <strain evidence="2 3">DSM 100528</strain>
    </source>
</reference>
<evidence type="ECO:0000313" key="2">
    <source>
        <dbReference type="EMBL" id="TMR27201.1"/>
    </source>
</evidence>
<evidence type="ECO:0000313" key="3">
    <source>
        <dbReference type="Proteomes" id="UP000306628"/>
    </source>
</evidence>
<feature type="region of interest" description="Disordered" evidence="1">
    <location>
        <begin position="1"/>
        <end position="101"/>
    </location>
</feature>
<keyword evidence="3" id="KW-1185">Reference proteome</keyword>
<feature type="compositionally biased region" description="Pro residues" evidence="1">
    <location>
        <begin position="61"/>
        <end position="80"/>
    </location>
</feature>
<comment type="caution">
    <text evidence="2">The sequence shown here is derived from an EMBL/GenBank/DDBJ whole genome shotgun (WGS) entry which is preliminary data.</text>
</comment>
<protein>
    <submittedName>
        <fullName evidence="2">Uncharacterized protein</fullName>
    </submittedName>
</protein>
<dbReference type="RefSeq" id="WP_138695041.1">
    <property type="nucleotide sequence ID" value="NZ_JBHSAZ010000028.1"/>
</dbReference>
<dbReference type="EMBL" id="VCKX01000175">
    <property type="protein sequence ID" value="TMR27201.1"/>
    <property type="molecule type" value="Genomic_DNA"/>
</dbReference>
<organism evidence="2 3">
    <name type="scientific">Nonomuraea zeae</name>
    <dbReference type="NCBI Taxonomy" id="1642303"/>
    <lineage>
        <taxon>Bacteria</taxon>
        <taxon>Bacillati</taxon>
        <taxon>Actinomycetota</taxon>
        <taxon>Actinomycetes</taxon>
        <taxon>Streptosporangiales</taxon>
        <taxon>Streptosporangiaceae</taxon>
        <taxon>Nonomuraea</taxon>
    </lineage>
</organism>
<feature type="compositionally biased region" description="Low complexity" evidence="1">
    <location>
        <begin position="17"/>
        <end position="31"/>
    </location>
</feature>
<evidence type="ECO:0000256" key="1">
    <source>
        <dbReference type="SAM" id="MobiDB-lite"/>
    </source>
</evidence>
<dbReference type="AlphaFoldDB" id="A0A5S4G479"/>
<accession>A0A5S4G479</accession>
<dbReference type="OrthoDB" id="3544499at2"/>
<proteinExistence type="predicted"/>
<name>A0A5S4G479_9ACTN</name>